<feature type="transmembrane region" description="Helical" evidence="1">
    <location>
        <begin position="165"/>
        <end position="183"/>
    </location>
</feature>
<dbReference type="InterPro" id="IPR012867">
    <property type="entry name" value="DUF1648"/>
</dbReference>
<dbReference type="Pfam" id="PF07853">
    <property type="entry name" value="DUF1648"/>
    <property type="match status" value="1"/>
</dbReference>
<organism evidence="3 4">
    <name type="scientific">Seinonella peptonophila</name>
    <dbReference type="NCBI Taxonomy" id="112248"/>
    <lineage>
        <taxon>Bacteria</taxon>
        <taxon>Bacillati</taxon>
        <taxon>Bacillota</taxon>
        <taxon>Bacilli</taxon>
        <taxon>Bacillales</taxon>
        <taxon>Thermoactinomycetaceae</taxon>
        <taxon>Seinonella</taxon>
    </lineage>
</organism>
<dbReference type="Proteomes" id="UP000184476">
    <property type="component" value="Unassembled WGS sequence"/>
</dbReference>
<gene>
    <name evidence="3" type="ORF">SAMN05444392_11742</name>
</gene>
<dbReference type="PANTHER" id="PTHR37810:SF5">
    <property type="entry name" value="IMMUNITY PROTEIN SDPI"/>
    <property type="match status" value="1"/>
</dbReference>
<name>A0A1M5B268_9BACL</name>
<evidence type="ECO:0000313" key="4">
    <source>
        <dbReference type="Proteomes" id="UP000184476"/>
    </source>
</evidence>
<dbReference type="RefSeq" id="WP_073157931.1">
    <property type="nucleotide sequence ID" value="NZ_FQVL01000017.1"/>
</dbReference>
<feature type="transmembrane region" description="Helical" evidence="1">
    <location>
        <begin position="52"/>
        <end position="71"/>
    </location>
</feature>
<feature type="domain" description="DUF1648" evidence="2">
    <location>
        <begin position="15"/>
        <end position="59"/>
    </location>
</feature>
<dbReference type="PANTHER" id="PTHR37810">
    <property type="entry name" value="IMMUNITY PROTEIN SDPI"/>
    <property type="match status" value="1"/>
</dbReference>
<evidence type="ECO:0000256" key="1">
    <source>
        <dbReference type="SAM" id="Phobius"/>
    </source>
</evidence>
<dbReference type="OrthoDB" id="9808690at2"/>
<evidence type="ECO:0000259" key="2">
    <source>
        <dbReference type="Pfam" id="PF07853"/>
    </source>
</evidence>
<feature type="transmembrane region" description="Helical" evidence="1">
    <location>
        <begin position="189"/>
        <end position="210"/>
    </location>
</feature>
<dbReference type="PIRSF" id="PIRSF038959">
    <property type="entry name" value="SdpI"/>
    <property type="match status" value="1"/>
</dbReference>
<dbReference type="GO" id="GO:0009636">
    <property type="term" value="P:response to toxic substance"/>
    <property type="evidence" value="ECO:0007669"/>
    <property type="project" value="TreeGrafter"/>
</dbReference>
<dbReference type="Pfam" id="PF13630">
    <property type="entry name" value="SdpI"/>
    <property type="match status" value="1"/>
</dbReference>
<dbReference type="InterPro" id="IPR025962">
    <property type="entry name" value="SdpI/YhfL"/>
</dbReference>
<dbReference type="STRING" id="112248.SAMN05444392_11742"/>
<dbReference type="AlphaFoldDB" id="A0A1M5B268"/>
<protein>
    <submittedName>
        <fullName evidence="3">Uncharacterized membrane protein</fullName>
    </submittedName>
</protein>
<dbReference type="EMBL" id="FQVL01000017">
    <property type="protein sequence ID" value="SHF36555.1"/>
    <property type="molecule type" value="Genomic_DNA"/>
</dbReference>
<proteinExistence type="predicted"/>
<evidence type="ECO:0000313" key="3">
    <source>
        <dbReference type="EMBL" id="SHF36555.1"/>
    </source>
</evidence>
<reference evidence="3 4" key="1">
    <citation type="submission" date="2016-11" db="EMBL/GenBank/DDBJ databases">
        <authorList>
            <person name="Jaros S."/>
            <person name="Januszkiewicz K."/>
            <person name="Wedrychowicz H."/>
        </authorList>
    </citation>
    <scope>NUCLEOTIDE SEQUENCE [LARGE SCALE GENOMIC DNA]</scope>
    <source>
        <strain evidence="3 4">DSM 44666</strain>
    </source>
</reference>
<feature type="transmembrane region" description="Helical" evidence="1">
    <location>
        <begin position="91"/>
        <end position="111"/>
    </location>
</feature>
<feature type="transmembrane region" description="Helical" evidence="1">
    <location>
        <begin position="9"/>
        <end position="28"/>
    </location>
</feature>
<keyword evidence="1" id="KW-0472">Membrane</keyword>
<feature type="transmembrane region" description="Helical" evidence="1">
    <location>
        <begin position="117"/>
        <end position="136"/>
    </location>
</feature>
<keyword evidence="1" id="KW-1133">Transmembrane helix</keyword>
<keyword evidence="1" id="KW-0812">Transmembrane</keyword>
<dbReference type="InterPro" id="IPR026272">
    <property type="entry name" value="SdpI"/>
</dbReference>
<sequence>MNKFVLRGYSWVAFIFCIITIGVHLFLYPKLPSIVPYHWNIHGEVDRTGPKYLLLIFSCLPMIMYGFLLFFPNFDRKKNAYNKHKKAYSVFLLVIVLFLSVISVVILLISLGYSIDIISALGAILGMTLLITGNYMRQIRPNSMFGIRTPWSIASERNWRSTHRLGSVLFALSGLLMIISALIQSTWLMILGTTILILSSIFLFIYSYLLSKK</sequence>
<keyword evidence="4" id="KW-1185">Reference proteome</keyword>
<accession>A0A1M5B268</accession>